<feature type="non-terminal residue" evidence="1">
    <location>
        <position position="1"/>
    </location>
</feature>
<proteinExistence type="predicted"/>
<sequence>ADLIANKKDFNGDKVPKVIPQA</sequence>
<accession>A0A382THH9</accession>
<evidence type="ECO:0000313" key="1">
    <source>
        <dbReference type="EMBL" id="SVD20881.1"/>
    </source>
</evidence>
<protein>
    <submittedName>
        <fullName evidence="1">Uncharacterized protein</fullName>
    </submittedName>
</protein>
<dbReference type="EMBL" id="UINC01136232">
    <property type="protein sequence ID" value="SVD20881.1"/>
    <property type="molecule type" value="Genomic_DNA"/>
</dbReference>
<reference evidence="1" key="1">
    <citation type="submission" date="2018-05" db="EMBL/GenBank/DDBJ databases">
        <authorList>
            <person name="Lanie J.A."/>
            <person name="Ng W.-L."/>
            <person name="Kazmierczak K.M."/>
            <person name="Andrzejewski T.M."/>
            <person name="Davidsen T.M."/>
            <person name="Wayne K.J."/>
            <person name="Tettelin H."/>
            <person name="Glass J.I."/>
            <person name="Rusch D."/>
            <person name="Podicherti R."/>
            <person name="Tsui H.-C.T."/>
            <person name="Winkler M.E."/>
        </authorList>
    </citation>
    <scope>NUCLEOTIDE SEQUENCE</scope>
</reference>
<dbReference type="AlphaFoldDB" id="A0A382THH9"/>
<organism evidence="1">
    <name type="scientific">marine metagenome</name>
    <dbReference type="NCBI Taxonomy" id="408172"/>
    <lineage>
        <taxon>unclassified sequences</taxon>
        <taxon>metagenomes</taxon>
        <taxon>ecological metagenomes</taxon>
    </lineage>
</organism>
<gene>
    <name evidence="1" type="ORF">METZ01_LOCUS373735</name>
</gene>
<name>A0A382THH9_9ZZZZ</name>